<dbReference type="RefSeq" id="WP_181375654.1">
    <property type="nucleotide sequence ID" value="NZ_ONZF01000001.1"/>
</dbReference>
<protein>
    <recommendedName>
        <fullName evidence="3">PAS domain-containing protein</fullName>
    </recommendedName>
</protein>
<accession>A0A2R8BQ99</accession>
<gene>
    <name evidence="1" type="ORF">PAA8504_00101</name>
</gene>
<evidence type="ECO:0000313" key="2">
    <source>
        <dbReference type="Proteomes" id="UP000244912"/>
    </source>
</evidence>
<reference evidence="2" key="1">
    <citation type="submission" date="2018-03" db="EMBL/GenBank/DDBJ databases">
        <authorList>
            <person name="Rodrigo-Torres L."/>
            <person name="Arahal R. D."/>
            <person name="Lucena T."/>
        </authorList>
    </citation>
    <scope>NUCLEOTIDE SEQUENCE [LARGE SCALE GENOMIC DNA]</scope>
    <source>
        <strain evidence="2">CECT 8504</strain>
    </source>
</reference>
<dbReference type="EMBL" id="ONZF01000001">
    <property type="protein sequence ID" value="SPJ22311.1"/>
    <property type="molecule type" value="Genomic_DNA"/>
</dbReference>
<organism evidence="1 2">
    <name type="scientific">Palleronia abyssalis</name>
    <dbReference type="NCBI Taxonomy" id="1501240"/>
    <lineage>
        <taxon>Bacteria</taxon>
        <taxon>Pseudomonadati</taxon>
        <taxon>Pseudomonadota</taxon>
        <taxon>Alphaproteobacteria</taxon>
        <taxon>Rhodobacterales</taxon>
        <taxon>Roseobacteraceae</taxon>
        <taxon>Palleronia</taxon>
    </lineage>
</organism>
<sequence>MSQESTVVDLEAHRKALIPTGKDALLAYWNEIGGALDVPGRDAIDPARISGLLGEIVLIERIAPRQAKIRLAGQAIGNAVGIEPRGMPMTSLISTASRGALEDAMEALFDRPSMVELELAGPKTPFRRRMHGELLLLPLRDREDQITRAICYASLPERRTKAPLRFDIMDTRLRRLKARVAAPVQTNTPIFEDAERARDVLRRRQSFRIVDPV</sequence>
<dbReference type="InterPro" id="IPR009922">
    <property type="entry name" value="DUF1457"/>
</dbReference>
<dbReference type="AlphaFoldDB" id="A0A2R8BQ99"/>
<evidence type="ECO:0000313" key="1">
    <source>
        <dbReference type="EMBL" id="SPJ22311.1"/>
    </source>
</evidence>
<keyword evidence="2" id="KW-1185">Reference proteome</keyword>
<dbReference type="Pfam" id="PF07310">
    <property type="entry name" value="PAS_5"/>
    <property type="match status" value="1"/>
</dbReference>
<dbReference type="Proteomes" id="UP000244912">
    <property type="component" value="Unassembled WGS sequence"/>
</dbReference>
<evidence type="ECO:0008006" key="3">
    <source>
        <dbReference type="Google" id="ProtNLM"/>
    </source>
</evidence>
<name>A0A2R8BQ99_9RHOB</name>
<proteinExistence type="predicted"/>